<dbReference type="Gene3D" id="3.30.565.60">
    <property type="match status" value="1"/>
</dbReference>
<evidence type="ECO:0000313" key="1">
    <source>
        <dbReference type="EMBL" id="WXB11706.1"/>
    </source>
</evidence>
<evidence type="ECO:0000313" key="2">
    <source>
        <dbReference type="Proteomes" id="UP001370348"/>
    </source>
</evidence>
<protein>
    <recommendedName>
        <fullName evidence="3">ATP-dependent DNA helicase RecG C-terminal domain-containing protein</fullName>
    </recommendedName>
</protein>
<gene>
    <name evidence="1" type="ORF">LZC94_28085</name>
</gene>
<organism evidence="1 2">
    <name type="scientific">Pendulispora albinea</name>
    <dbReference type="NCBI Taxonomy" id="2741071"/>
    <lineage>
        <taxon>Bacteria</taxon>
        <taxon>Pseudomonadati</taxon>
        <taxon>Myxococcota</taxon>
        <taxon>Myxococcia</taxon>
        <taxon>Myxococcales</taxon>
        <taxon>Sorangiineae</taxon>
        <taxon>Pendulisporaceae</taxon>
        <taxon>Pendulispora</taxon>
    </lineage>
</organism>
<dbReference type="PANTHER" id="PTHR30595:SF6">
    <property type="entry name" value="SCHLAFEN ALBA-2 DOMAIN-CONTAINING PROTEIN"/>
    <property type="match status" value="1"/>
</dbReference>
<dbReference type="PANTHER" id="PTHR30595">
    <property type="entry name" value="GLPR-RELATED TRANSCRIPTIONAL REPRESSOR"/>
    <property type="match status" value="1"/>
</dbReference>
<accession>A0ABZ2LL91</accession>
<keyword evidence="2" id="KW-1185">Reference proteome</keyword>
<sequence length="147" mass="16658">MGPLTRQLDGAWSLVDQWNSEHIGPHEGVRQAFLREYPSEALKEIVRNLVQHRSYQKTNAPSRITWFDDRVEFSNPGGPFGAASESEFGEHSDYRNPGLTERLAELGYVQRLGRGVKLVKKYLAREGHPPLEVETNGFTTLVVRGRP</sequence>
<reference evidence="1 2" key="1">
    <citation type="submission" date="2021-12" db="EMBL/GenBank/DDBJ databases">
        <title>Discovery of the Pendulisporaceae a myxobacterial family with distinct sporulation behavior and unique specialized metabolism.</title>
        <authorList>
            <person name="Garcia R."/>
            <person name="Popoff A."/>
            <person name="Bader C.D."/>
            <person name="Loehr J."/>
            <person name="Walesch S."/>
            <person name="Walt C."/>
            <person name="Boldt J."/>
            <person name="Bunk B."/>
            <person name="Haeckl F.J.F.P.J."/>
            <person name="Gunesch A.P."/>
            <person name="Birkelbach J."/>
            <person name="Nuebel U."/>
            <person name="Pietschmann T."/>
            <person name="Bach T."/>
            <person name="Mueller R."/>
        </authorList>
    </citation>
    <scope>NUCLEOTIDE SEQUENCE [LARGE SCALE GENOMIC DNA]</scope>
    <source>
        <strain evidence="1 2">MSr11954</strain>
    </source>
</reference>
<name>A0ABZ2LL91_9BACT</name>
<dbReference type="RefSeq" id="WP_394821328.1">
    <property type="nucleotide sequence ID" value="NZ_CP089984.1"/>
</dbReference>
<dbReference type="InterPro" id="IPR038475">
    <property type="entry name" value="RecG_C_sf"/>
</dbReference>
<dbReference type="Pfam" id="PF13749">
    <property type="entry name" value="HATPase_c_4"/>
    <property type="match status" value="1"/>
</dbReference>
<proteinExistence type="predicted"/>
<dbReference type="Proteomes" id="UP001370348">
    <property type="component" value="Chromosome"/>
</dbReference>
<evidence type="ECO:0008006" key="3">
    <source>
        <dbReference type="Google" id="ProtNLM"/>
    </source>
</evidence>
<dbReference type="EMBL" id="CP089984">
    <property type="protein sequence ID" value="WXB11706.1"/>
    <property type="molecule type" value="Genomic_DNA"/>
</dbReference>